<proteinExistence type="inferred from homology"/>
<reference evidence="3" key="1">
    <citation type="journal article" date="2023" name="Plant J.">
        <title>Genome sequences and population genomics provide insights into the demographic history, inbreeding, and mutation load of two 'living fossil' tree species of Dipteronia.</title>
        <authorList>
            <person name="Feng Y."/>
            <person name="Comes H.P."/>
            <person name="Chen J."/>
            <person name="Zhu S."/>
            <person name="Lu R."/>
            <person name="Zhang X."/>
            <person name="Li P."/>
            <person name="Qiu J."/>
            <person name="Olsen K.M."/>
            <person name="Qiu Y."/>
        </authorList>
    </citation>
    <scope>NUCLEOTIDE SEQUENCE</scope>
    <source>
        <strain evidence="3">KIB01</strain>
    </source>
</reference>
<dbReference type="GO" id="GO:0016020">
    <property type="term" value="C:membrane"/>
    <property type="evidence" value="ECO:0007669"/>
    <property type="project" value="UniProtKB-SubCell"/>
</dbReference>
<keyword evidence="1" id="KW-0134">Cell wall</keyword>
<dbReference type="Proteomes" id="UP001280121">
    <property type="component" value="Unassembled WGS sequence"/>
</dbReference>
<dbReference type="PANTHER" id="PTHR31867">
    <property type="entry name" value="EXPANSIN-A15"/>
    <property type="match status" value="1"/>
</dbReference>
<keyword evidence="1" id="KW-0964">Secreted</keyword>
<comment type="subcellular location">
    <subcellularLocation>
        <location evidence="1">Secreted</location>
        <location evidence="1">Cell wall</location>
    </subcellularLocation>
    <subcellularLocation>
        <location evidence="1">Membrane</location>
        <topology evidence="1">Peripheral membrane protein</topology>
    </subcellularLocation>
</comment>
<dbReference type="AlphaFoldDB" id="A0AAD9WY85"/>
<evidence type="ECO:0000256" key="1">
    <source>
        <dbReference type="RuleBase" id="RU365023"/>
    </source>
</evidence>
<sequence>MDIGVISDGLRYDFDNGLSYITQKNKKYRERKRKGEIVVAPLAVVVALAESATQVLVTNVGLDGEVIAVKVKGSKSGWIPIARNWGQNWKCNVNLIGEPLSFVVTTISRRTPTSNNVAPAN</sequence>
<feature type="domain" description="Expansin-like CBD" evidence="2">
    <location>
        <begin position="51"/>
        <end position="121"/>
    </location>
</feature>
<dbReference type="EMBL" id="JANJYI010000006">
    <property type="protein sequence ID" value="KAK2646485.1"/>
    <property type="molecule type" value="Genomic_DNA"/>
</dbReference>
<dbReference type="PRINTS" id="PR01226">
    <property type="entry name" value="EXPANSIN"/>
</dbReference>
<protein>
    <recommendedName>
        <fullName evidence="1">Expansin</fullName>
    </recommendedName>
</protein>
<dbReference type="GO" id="GO:0009664">
    <property type="term" value="P:plant-type cell wall organization"/>
    <property type="evidence" value="ECO:0007669"/>
    <property type="project" value="InterPro"/>
</dbReference>
<keyword evidence="4" id="KW-1185">Reference proteome</keyword>
<evidence type="ECO:0000259" key="2">
    <source>
        <dbReference type="PROSITE" id="PS50843"/>
    </source>
</evidence>
<dbReference type="PROSITE" id="PS50843">
    <property type="entry name" value="EXPANSIN_CBD"/>
    <property type="match status" value="1"/>
</dbReference>
<dbReference type="InterPro" id="IPR007117">
    <property type="entry name" value="Expansin_CBD"/>
</dbReference>
<dbReference type="Gene3D" id="2.60.40.760">
    <property type="entry name" value="Expansin, cellulose-binding-like domain"/>
    <property type="match status" value="1"/>
</dbReference>
<dbReference type="SUPFAM" id="SSF49590">
    <property type="entry name" value="PHL pollen allergen"/>
    <property type="match status" value="1"/>
</dbReference>
<comment type="function">
    <text evidence="1">Causes loosening and extension of plant cell walls by disrupting non-covalent bonding between cellulose microfibrils and matrix glucans. No enzymatic activity has been found.</text>
</comment>
<evidence type="ECO:0000313" key="3">
    <source>
        <dbReference type="EMBL" id="KAK2646485.1"/>
    </source>
</evidence>
<accession>A0AAD9WY85</accession>
<dbReference type="Pfam" id="PF01357">
    <property type="entry name" value="Expansin_C"/>
    <property type="match status" value="1"/>
</dbReference>
<organism evidence="3 4">
    <name type="scientific">Dipteronia dyeriana</name>
    <dbReference type="NCBI Taxonomy" id="168575"/>
    <lineage>
        <taxon>Eukaryota</taxon>
        <taxon>Viridiplantae</taxon>
        <taxon>Streptophyta</taxon>
        <taxon>Embryophyta</taxon>
        <taxon>Tracheophyta</taxon>
        <taxon>Spermatophyta</taxon>
        <taxon>Magnoliopsida</taxon>
        <taxon>eudicotyledons</taxon>
        <taxon>Gunneridae</taxon>
        <taxon>Pentapetalae</taxon>
        <taxon>rosids</taxon>
        <taxon>malvids</taxon>
        <taxon>Sapindales</taxon>
        <taxon>Sapindaceae</taxon>
        <taxon>Hippocastanoideae</taxon>
        <taxon>Acereae</taxon>
        <taxon>Dipteronia</taxon>
    </lineage>
</organism>
<dbReference type="InterPro" id="IPR036749">
    <property type="entry name" value="Expansin_CBD_sf"/>
</dbReference>
<keyword evidence="1" id="KW-0961">Cell wall biogenesis/degradation</keyword>
<dbReference type="InterPro" id="IPR002963">
    <property type="entry name" value="Expansin"/>
</dbReference>
<evidence type="ECO:0000313" key="4">
    <source>
        <dbReference type="Proteomes" id="UP001280121"/>
    </source>
</evidence>
<name>A0AAD9WY85_9ROSI</name>
<gene>
    <name evidence="3" type="ORF">Ddye_021680</name>
</gene>
<comment type="caution">
    <text evidence="3">The sequence shown here is derived from an EMBL/GenBank/DDBJ whole genome shotgun (WGS) entry which is preliminary data.</text>
</comment>
<comment type="similarity">
    <text evidence="1">Belongs to the expansin family. Expansin A subfamily.</text>
</comment>